<dbReference type="SMART" id="SM00642">
    <property type="entry name" value="Aamy"/>
    <property type="match status" value="1"/>
</dbReference>
<keyword evidence="5" id="KW-1185">Reference proteome</keyword>
<feature type="chain" id="PRO_5041294550" description="Glycosyl hydrolase family 13 catalytic domain-containing protein" evidence="2">
    <location>
        <begin position="16"/>
        <end position="873"/>
    </location>
</feature>
<feature type="signal peptide" evidence="2">
    <location>
        <begin position="1"/>
        <end position="15"/>
    </location>
</feature>
<dbReference type="Proteomes" id="UP001156666">
    <property type="component" value="Unassembled WGS sequence"/>
</dbReference>
<evidence type="ECO:0000313" key="4">
    <source>
        <dbReference type="EMBL" id="GLR17097.1"/>
    </source>
</evidence>
<dbReference type="InterPro" id="IPR004193">
    <property type="entry name" value="Glyco_hydro_13_N"/>
</dbReference>
<keyword evidence="2" id="KW-0732">Signal</keyword>
<accession>A0AA37WEC6</accession>
<reference evidence="4" key="2">
    <citation type="submission" date="2023-01" db="EMBL/GenBank/DDBJ databases">
        <title>Draft genome sequence of Portibacter lacus strain NBRC 108769.</title>
        <authorList>
            <person name="Sun Q."/>
            <person name="Mori K."/>
        </authorList>
    </citation>
    <scope>NUCLEOTIDE SEQUENCE</scope>
    <source>
        <strain evidence="4">NBRC 108769</strain>
    </source>
</reference>
<dbReference type="Gene3D" id="2.60.40.10">
    <property type="entry name" value="Immunoglobulins"/>
    <property type="match status" value="2"/>
</dbReference>
<evidence type="ECO:0000256" key="1">
    <source>
        <dbReference type="ARBA" id="ARBA00008061"/>
    </source>
</evidence>
<dbReference type="AlphaFoldDB" id="A0AA37WEC6"/>
<reference evidence="4" key="1">
    <citation type="journal article" date="2014" name="Int. J. Syst. Evol. Microbiol.">
        <title>Complete genome sequence of Corynebacterium casei LMG S-19264T (=DSM 44701T), isolated from a smear-ripened cheese.</title>
        <authorList>
            <consortium name="US DOE Joint Genome Institute (JGI-PGF)"/>
            <person name="Walter F."/>
            <person name="Albersmeier A."/>
            <person name="Kalinowski J."/>
            <person name="Ruckert C."/>
        </authorList>
    </citation>
    <scope>NUCLEOTIDE SEQUENCE</scope>
    <source>
        <strain evidence="4">NBRC 108769</strain>
    </source>
</reference>
<dbReference type="SUPFAM" id="SSF51445">
    <property type="entry name" value="(Trans)glycosidases"/>
    <property type="match status" value="1"/>
</dbReference>
<dbReference type="PANTHER" id="PTHR43002">
    <property type="entry name" value="GLYCOGEN DEBRANCHING ENZYME"/>
    <property type="match status" value="1"/>
</dbReference>
<proteinExistence type="inferred from homology"/>
<dbReference type="RefSeq" id="WP_284283762.1">
    <property type="nucleotide sequence ID" value="NZ_BSOH01000007.1"/>
</dbReference>
<dbReference type="SUPFAM" id="SSF81296">
    <property type="entry name" value="E set domains"/>
    <property type="match status" value="1"/>
</dbReference>
<organism evidence="4 5">
    <name type="scientific">Portibacter lacus</name>
    <dbReference type="NCBI Taxonomy" id="1099794"/>
    <lineage>
        <taxon>Bacteria</taxon>
        <taxon>Pseudomonadati</taxon>
        <taxon>Bacteroidota</taxon>
        <taxon>Saprospiria</taxon>
        <taxon>Saprospirales</taxon>
        <taxon>Haliscomenobacteraceae</taxon>
        <taxon>Portibacter</taxon>
    </lineage>
</organism>
<sequence length="873" mass="100548">MRMLLFFLLPIFLTAQNFTTSDISNGYALDGDDVVFLFSENVYDVQPEKVVVTGSFRGWSQDMDDMKWQLNKEEDYWTLKVKNVNFEQLKPQDGFKYRINNGQWLDPPRSATNAKGGNLILMNHIEAPYLKAEIIDNRTLWVTVRGMDKSFVPSDYELKDWKGKEIKIDAVLPNTEETLLVHTSESFDKKRVHYFSFDDVEVTCSFDGWYRMLYSDKHLGANVSEDKKTTDFRVFSPRATSVKLFLYKDGGGEAYDVQEMQEDESSVWEYKAKGDLAGIYYDFKVEMPDFEEYDGHVSDPYARVQDGSFGRSRVTYATKAATPLKNGIPAMEDVVAYEVHLIDFTDQLPVDDQIKGKMPAMIKTGLKNTRNEAIGFDYLLDLGVNVLHLMPMQEFFNYPEEVWKASFQDDEYMKKYGIAEENYQWGYRTTHAFAVESTFRSKGEEPGKEREEFRDLVQAFHEKDIAVIIDIVPNHTGEDMDGGSNYLNFNVFGKDYYYRTKNFKHIGAFGNEVKTENRPMVQRWLIDQCKHWIEEFGVDGFRIDLAGQIDRQTLIALRKALGDDIIIYGEPWIGSNDPDFEANPSWDWYKHNAPITFFQDDSRTAFKGTTNTPVNKQYDRGWPGGNYAFRGDVMKALSGGFPDDTTLLSGINYLDIHDNWALADQFALHDWDGRKGVDENRYKMAALLLHTSLGPIVLHGGSEFMRSKGLAELREVVKVMNDGQELAFHGKGDTYNMRLPNNFIWENVGSTEICDYKGMHDYWQGLIKFRLSEEGAIFRLAEHPHYSYFHWIAPRDEKALGYIIADRVLVLLNSAEYDFTFYIHELSEGNWKLIGNNEAFDHVKGVSGDYSILKGGDHAINLPPEGMRVWVKQ</sequence>
<dbReference type="GO" id="GO:0005975">
    <property type="term" value="P:carbohydrate metabolic process"/>
    <property type="evidence" value="ECO:0007669"/>
    <property type="project" value="InterPro"/>
</dbReference>
<dbReference type="GO" id="GO:0004553">
    <property type="term" value="F:hydrolase activity, hydrolyzing O-glycosyl compounds"/>
    <property type="evidence" value="ECO:0007669"/>
    <property type="project" value="InterPro"/>
</dbReference>
<gene>
    <name evidence="4" type="ORF">GCM10007940_17120</name>
</gene>
<dbReference type="InterPro" id="IPR013783">
    <property type="entry name" value="Ig-like_fold"/>
</dbReference>
<name>A0AA37WEC6_9BACT</name>
<dbReference type="InterPro" id="IPR006047">
    <property type="entry name" value="GH13_cat_dom"/>
</dbReference>
<evidence type="ECO:0000256" key="2">
    <source>
        <dbReference type="SAM" id="SignalP"/>
    </source>
</evidence>
<evidence type="ECO:0000313" key="5">
    <source>
        <dbReference type="Proteomes" id="UP001156666"/>
    </source>
</evidence>
<dbReference type="Gene3D" id="3.20.20.80">
    <property type="entry name" value="Glycosidases"/>
    <property type="match status" value="1"/>
</dbReference>
<comment type="caution">
    <text evidence="4">The sequence shown here is derived from an EMBL/GenBank/DDBJ whole genome shotgun (WGS) entry which is preliminary data.</text>
</comment>
<dbReference type="CDD" id="cd02860">
    <property type="entry name" value="E_set_Pullulanase"/>
    <property type="match status" value="1"/>
</dbReference>
<dbReference type="Pfam" id="PF00128">
    <property type="entry name" value="Alpha-amylase"/>
    <property type="match status" value="1"/>
</dbReference>
<dbReference type="InterPro" id="IPR017853">
    <property type="entry name" value="GH"/>
</dbReference>
<protein>
    <recommendedName>
        <fullName evidence="3">Glycosyl hydrolase family 13 catalytic domain-containing protein</fullName>
    </recommendedName>
</protein>
<dbReference type="EMBL" id="BSOH01000007">
    <property type="protein sequence ID" value="GLR17097.1"/>
    <property type="molecule type" value="Genomic_DNA"/>
</dbReference>
<dbReference type="Pfam" id="PF02922">
    <property type="entry name" value="CBM_48"/>
    <property type="match status" value="1"/>
</dbReference>
<evidence type="ECO:0000259" key="3">
    <source>
        <dbReference type="SMART" id="SM00642"/>
    </source>
</evidence>
<comment type="similarity">
    <text evidence="1">Belongs to the glycosyl hydrolase 13 family.</text>
</comment>
<dbReference type="InterPro" id="IPR014756">
    <property type="entry name" value="Ig_E-set"/>
</dbReference>
<feature type="domain" description="Glycosyl hydrolase family 13 catalytic" evidence="3">
    <location>
        <begin position="356"/>
        <end position="714"/>
    </location>
</feature>